<feature type="region of interest" description="Disordered" evidence="1">
    <location>
        <begin position="68"/>
        <end position="122"/>
    </location>
</feature>
<organism evidence="3 4">
    <name type="scientific">Macrosiphum euphorbiae</name>
    <name type="common">potato aphid</name>
    <dbReference type="NCBI Taxonomy" id="13131"/>
    <lineage>
        <taxon>Eukaryota</taxon>
        <taxon>Metazoa</taxon>
        <taxon>Ecdysozoa</taxon>
        <taxon>Arthropoda</taxon>
        <taxon>Hexapoda</taxon>
        <taxon>Insecta</taxon>
        <taxon>Pterygota</taxon>
        <taxon>Neoptera</taxon>
        <taxon>Paraneoptera</taxon>
        <taxon>Hemiptera</taxon>
        <taxon>Sternorrhyncha</taxon>
        <taxon>Aphidomorpha</taxon>
        <taxon>Aphidoidea</taxon>
        <taxon>Aphididae</taxon>
        <taxon>Macrosiphini</taxon>
        <taxon>Macrosiphum</taxon>
    </lineage>
</organism>
<feature type="domain" description="DUF8207" evidence="2">
    <location>
        <begin position="141"/>
        <end position="242"/>
    </location>
</feature>
<keyword evidence="4" id="KW-1185">Reference proteome</keyword>
<dbReference type="PANTHER" id="PTHR35374:SF1">
    <property type="entry name" value="PROTEIN KINASE DOMAIN-CONTAINING PROTEIN"/>
    <property type="match status" value="1"/>
</dbReference>
<protein>
    <recommendedName>
        <fullName evidence="2">DUF8207 domain-containing protein</fullName>
    </recommendedName>
</protein>
<dbReference type="EMBL" id="CARXXK010000001">
    <property type="protein sequence ID" value="CAI6351669.1"/>
    <property type="molecule type" value="Genomic_DNA"/>
</dbReference>
<reference evidence="3 4" key="1">
    <citation type="submission" date="2023-01" db="EMBL/GenBank/DDBJ databases">
        <authorList>
            <person name="Whitehead M."/>
        </authorList>
    </citation>
    <scope>NUCLEOTIDE SEQUENCE [LARGE SCALE GENOMIC DNA]</scope>
</reference>
<sequence length="310" mass="34007">MGKVNNLPSAPPPPSLLADIIQARMNIKKKYSALKTGRFETESLVNNTLGSIIDPLNKIRDNIGTLRAHSSVHQPQSPPTSPTTTPSSAASTSRQSTQRSLPDVYKKHSAASSSSSLSSSPPLTTQYDLNELLGQWPTAGLDKVYAPKKSKSGEYVLGNKEIKFIDNEIHIEDDDDASFHPITPGLIELLFAKSPAAEKYTRDDLSVYKRILIQTSAHMTADGERIRTSVGAKYMKVISKLFKDRKSGSGINIRLQKHNIVYWNDPNELVDRLRLLYSSLAAGNTGVRNEIISICGELVEAGILKKIPNV</sequence>
<comment type="caution">
    <text evidence="3">The sequence shown here is derived from an EMBL/GenBank/DDBJ whole genome shotgun (WGS) entry which is preliminary data.</text>
</comment>
<proteinExistence type="predicted"/>
<evidence type="ECO:0000256" key="1">
    <source>
        <dbReference type="SAM" id="MobiDB-lite"/>
    </source>
</evidence>
<evidence type="ECO:0000313" key="4">
    <source>
        <dbReference type="Proteomes" id="UP001160148"/>
    </source>
</evidence>
<gene>
    <name evidence="3" type="ORF">MEUPH1_LOCUS7995</name>
</gene>
<dbReference type="Proteomes" id="UP001160148">
    <property type="component" value="Unassembled WGS sequence"/>
</dbReference>
<evidence type="ECO:0000313" key="3">
    <source>
        <dbReference type="EMBL" id="CAI6351669.1"/>
    </source>
</evidence>
<dbReference type="InterPro" id="IPR058520">
    <property type="entry name" value="DUF8207"/>
</dbReference>
<feature type="compositionally biased region" description="Low complexity" evidence="1">
    <location>
        <begin position="110"/>
        <end position="122"/>
    </location>
</feature>
<evidence type="ECO:0000259" key="2">
    <source>
        <dbReference type="Pfam" id="PF26634"/>
    </source>
</evidence>
<feature type="compositionally biased region" description="Low complexity" evidence="1">
    <location>
        <begin position="82"/>
        <end position="100"/>
    </location>
</feature>
<accession>A0AAV0W7D3</accession>
<dbReference type="PANTHER" id="PTHR35374">
    <property type="entry name" value="CYCLIN-DEPENDENT KINASE 11A-LIKE"/>
    <property type="match status" value="1"/>
</dbReference>
<name>A0AAV0W7D3_9HEMI</name>
<dbReference type="Pfam" id="PF26634">
    <property type="entry name" value="DUF8207"/>
    <property type="match status" value="1"/>
</dbReference>
<dbReference type="AlphaFoldDB" id="A0AAV0W7D3"/>